<organism evidence="1 2">
    <name type="scientific">Trifolium medium</name>
    <dbReference type="NCBI Taxonomy" id="97028"/>
    <lineage>
        <taxon>Eukaryota</taxon>
        <taxon>Viridiplantae</taxon>
        <taxon>Streptophyta</taxon>
        <taxon>Embryophyta</taxon>
        <taxon>Tracheophyta</taxon>
        <taxon>Spermatophyta</taxon>
        <taxon>Magnoliopsida</taxon>
        <taxon>eudicotyledons</taxon>
        <taxon>Gunneridae</taxon>
        <taxon>Pentapetalae</taxon>
        <taxon>rosids</taxon>
        <taxon>fabids</taxon>
        <taxon>Fabales</taxon>
        <taxon>Fabaceae</taxon>
        <taxon>Papilionoideae</taxon>
        <taxon>50 kb inversion clade</taxon>
        <taxon>NPAAA clade</taxon>
        <taxon>Hologalegina</taxon>
        <taxon>IRL clade</taxon>
        <taxon>Trifolieae</taxon>
        <taxon>Trifolium</taxon>
    </lineage>
</organism>
<proteinExistence type="predicted"/>
<protein>
    <submittedName>
        <fullName evidence="1">Uncharacterized protein</fullName>
    </submittedName>
</protein>
<dbReference type="AlphaFoldDB" id="A0A392QXL9"/>
<name>A0A392QXL9_9FABA</name>
<evidence type="ECO:0000313" key="2">
    <source>
        <dbReference type="Proteomes" id="UP000265520"/>
    </source>
</evidence>
<comment type="caution">
    <text evidence="1">The sequence shown here is derived from an EMBL/GenBank/DDBJ whole genome shotgun (WGS) entry which is preliminary data.</text>
</comment>
<feature type="non-terminal residue" evidence="1">
    <location>
        <position position="1"/>
    </location>
</feature>
<accession>A0A392QXL9</accession>
<dbReference type="Proteomes" id="UP000265520">
    <property type="component" value="Unassembled WGS sequence"/>
</dbReference>
<dbReference type="EMBL" id="LXQA010170316">
    <property type="protein sequence ID" value="MCI29103.1"/>
    <property type="molecule type" value="Genomic_DNA"/>
</dbReference>
<keyword evidence="2" id="KW-1185">Reference proteome</keyword>
<sequence>CAVALAQGAVEYLFGL</sequence>
<reference evidence="1 2" key="1">
    <citation type="journal article" date="2018" name="Front. Plant Sci.">
        <title>Red Clover (Trifolium pratense) and Zigzag Clover (T. medium) - A Picture of Genomic Similarities and Differences.</title>
        <authorList>
            <person name="Dluhosova J."/>
            <person name="Istvanek J."/>
            <person name="Nedelnik J."/>
            <person name="Repkova J."/>
        </authorList>
    </citation>
    <scope>NUCLEOTIDE SEQUENCE [LARGE SCALE GENOMIC DNA]</scope>
    <source>
        <strain evidence="2">cv. 10/8</strain>
        <tissue evidence="1">Leaf</tissue>
    </source>
</reference>
<evidence type="ECO:0000313" key="1">
    <source>
        <dbReference type="EMBL" id="MCI29103.1"/>
    </source>
</evidence>